<evidence type="ECO:0000313" key="10">
    <source>
        <dbReference type="EMBL" id="QIW96504.1"/>
    </source>
</evidence>
<evidence type="ECO:0000256" key="1">
    <source>
        <dbReference type="ARBA" id="ARBA00008721"/>
    </source>
</evidence>
<keyword evidence="11" id="KW-1185">Reference proteome</keyword>
<dbReference type="InterPro" id="IPR024079">
    <property type="entry name" value="MetalloPept_cat_dom_sf"/>
</dbReference>
<protein>
    <recommendedName>
        <fullName evidence="9">Peptidase M43 pregnancy-associated plasma-A domain-containing protein</fullName>
    </recommendedName>
</protein>
<dbReference type="EMBL" id="CP051139">
    <property type="protein sequence ID" value="QIW96504.1"/>
    <property type="molecule type" value="Genomic_DNA"/>
</dbReference>
<evidence type="ECO:0000256" key="3">
    <source>
        <dbReference type="ARBA" id="ARBA00022723"/>
    </source>
</evidence>
<gene>
    <name evidence="10" type="ORF">AMS68_002022</name>
</gene>
<dbReference type="SUPFAM" id="SSF55486">
    <property type="entry name" value="Metalloproteases ('zincins'), catalytic domain"/>
    <property type="match status" value="1"/>
</dbReference>
<dbReference type="GO" id="GO:0008237">
    <property type="term" value="F:metallopeptidase activity"/>
    <property type="evidence" value="ECO:0007669"/>
    <property type="project" value="UniProtKB-KW"/>
</dbReference>
<keyword evidence="4" id="KW-0732">Signal</keyword>
<keyword evidence="3" id="KW-0479">Metal-binding</keyword>
<evidence type="ECO:0000256" key="4">
    <source>
        <dbReference type="ARBA" id="ARBA00022729"/>
    </source>
</evidence>
<evidence type="ECO:0000256" key="5">
    <source>
        <dbReference type="ARBA" id="ARBA00022801"/>
    </source>
</evidence>
<dbReference type="CDD" id="cd04275">
    <property type="entry name" value="ZnMc_pappalysin_like"/>
    <property type="match status" value="1"/>
</dbReference>
<keyword evidence="8" id="KW-1015">Disulfide bond</keyword>
<dbReference type="OrthoDB" id="536211at2759"/>
<dbReference type="Pfam" id="PF05572">
    <property type="entry name" value="Peptidase_M43"/>
    <property type="match status" value="1"/>
</dbReference>
<name>A0A6H0XPE5_9PEZI</name>
<evidence type="ECO:0000259" key="9">
    <source>
        <dbReference type="Pfam" id="PF05572"/>
    </source>
</evidence>
<dbReference type="GO" id="GO:0046872">
    <property type="term" value="F:metal ion binding"/>
    <property type="evidence" value="ECO:0007669"/>
    <property type="project" value="UniProtKB-KW"/>
</dbReference>
<dbReference type="PANTHER" id="PTHR47466">
    <property type="match status" value="1"/>
</dbReference>
<sequence length="212" mass="22559">MATSVDKASVVNQIQTMNAVYNSVGLNLVLTATTLTVNDAWSIGAGSDLDAAKQALRQGTYADLNLYFHTNLTGGILGTCTLPTSVPSDCDPVVYASDGCNIHAGTMPGGSTYGYNSGLTAVHEAGHWFGLLHTFEGDSCSGDGDFIADTRQESVSTSGCPTSPAKNSCPDLPGNDPIHNYMDYSIDACYEAFTSLQEERMHDLWQAYRQGH</sequence>
<keyword evidence="7" id="KW-0482">Metalloprotease</keyword>
<dbReference type="AlphaFoldDB" id="A0A6H0XPE5"/>
<proteinExistence type="inferred from homology"/>
<evidence type="ECO:0000256" key="2">
    <source>
        <dbReference type="ARBA" id="ARBA00022670"/>
    </source>
</evidence>
<accession>A0A6H0XPE5</accession>
<evidence type="ECO:0000256" key="6">
    <source>
        <dbReference type="ARBA" id="ARBA00022833"/>
    </source>
</evidence>
<dbReference type="InterPro" id="IPR008754">
    <property type="entry name" value="Peptidase_M43"/>
</dbReference>
<organism evidence="10 11">
    <name type="scientific">Peltaster fructicola</name>
    <dbReference type="NCBI Taxonomy" id="286661"/>
    <lineage>
        <taxon>Eukaryota</taxon>
        <taxon>Fungi</taxon>
        <taxon>Dikarya</taxon>
        <taxon>Ascomycota</taxon>
        <taxon>Pezizomycotina</taxon>
        <taxon>Dothideomycetes</taxon>
        <taxon>Dothideomycetes incertae sedis</taxon>
        <taxon>Peltaster</taxon>
    </lineage>
</organism>
<reference evidence="10 11" key="1">
    <citation type="journal article" date="2016" name="Sci. Rep.">
        <title>Peltaster fructicola genome reveals evolution from an invasive phytopathogen to an ectophytic parasite.</title>
        <authorList>
            <person name="Xu C."/>
            <person name="Chen H."/>
            <person name="Gleason M.L."/>
            <person name="Xu J.R."/>
            <person name="Liu H."/>
            <person name="Zhang R."/>
            <person name="Sun G."/>
        </authorList>
    </citation>
    <scope>NUCLEOTIDE SEQUENCE [LARGE SCALE GENOMIC DNA]</scope>
    <source>
        <strain evidence="10 11">LNHT1506</strain>
    </source>
</reference>
<dbReference type="Gene3D" id="3.40.390.10">
    <property type="entry name" value="Collagenase (Catalytic Domain)"/>
    <property type="match status" value="1"/>
</dbReference>
<evidence type="ECO:0000256" key="7">
    <source>
        <dbReference type="ARBA" id="ARBA00023049"/>
    </source>
</evidence>
<keyword evidence="5" id="KW-0378">Hydrolase</keyword>
<dbReference type="GO" id="GO:0006508">
    <property type="term" value="P:proteolysis"/>
    <property type="evidence" value="ECO:0007669"/>
    <property type="project" value="UniProtKB-KW"/>
</dbReference>
<keyword evidence="6" id="KW-0862">Zinc</keyword>
<evidence type="ECO:0000256" key="8">
    <source>
        <dbReference type="ARBA" id="ARBA00023157"/>
    </source>
</evidence>
<feature type="domain" description="Peptidase M43 pregnancy-associated plasma-A" evidence="9">
    <location>
        <begin position="112"/>
        <end position="203"/>
    </location>
</feature>
<comment type="similarity">
    <text evidence="1">Belongs to the peptidase M43B family.</text>
</comment>
<dbReference type="Proteomes" id="UP000503462">
    <property type="component" value="Chromosome 1"/>
</dbReference>
<evidence type="ECO:0000313" key="11">
    <source>
        <dbReference type="Proteomes" id="UP000503462"/>
    </source>
</evidence>
<dbReference type="PANTHER" id="PTHR47466:SF1">
    <property type="entry name" value="METALLOPROTEASE MEP1 (AFU_ORTHOLOGUE AFUA_1G07730)-RELATED"/>
    <property type="match status" value="1"/>
</dbReference>
<keyword evidence="2" id="KW-0645">Protease</keyword>